<feature type="compositionally biased region" description="Polar residues" evidence="1">
    <location>
        <begin position="181"/>
        <end position="191"/>
    </location>
</feature>
<dbReference type="Proteomes" id="UP000316215">
    <property type="component" value="Chromosome"/>
</dbReference>
<feature type="compositionally biased region" description="Low complexity" evidence="1">
    <location>
        <begin position="107"/>
        <end position="131"/>
    </location>
</feature>
<keyword evidence="3" id="KW-1185">Reference proteome</keyword>
<dbReference type="KEGG" id="sast:CD934_33185"/>
<dbReference type="EMBL" id="CP022310">
    <property type="protein sequence ID" value="QDI73005.1"/>
    <property type="molecule type" value="Genomic_DNA"/>
</dbReference>
<evidence type="ECO:0000313" key="2">
    <source>
        <dbReference type="EMBL" id="QDI73005.1"/>
    </source>
</evidence>
<evidence type="ECO:0000313" key="3">
    <source>
        <dbReference type="Proteomes" id="UP000316215"/>
    </source>
</evidence>
<sequence length="339" mass="35049">MQRRGGVGADADAVEEFAAWMRTLHREAKKPSYTEIVRRIRAADPHASIVVSTISETLNGKRLPRWTTVEPIARALGGTAAVQECLNRWKRADAARTTTAPPPPAAPGRAVAADPPSGPGQDTTDPDTAPKTAPPATPQQDRPPRRKPLLAGTAGTAAAVGLALAAWLTPSFWDGKDETPTGRTPGSTASDDTPATPGPGSGPAGRAPTAGASSAAPEEEAIPEAFRAGTHRAELVATAGESWSTPDGRVSITVPGASTAGDIQVLVITPSTSCPEVSLAMGEALVIPETPGPSWTRITPVRAWTKETPAVGAEFPDIHVRLQVDQGTGPVPRGKRCGQ</sequence>
<protein>
    <submittedName>
        <fullName evidence="2">Transcriptional regulator</fullName>
    </submittedName>
</protein>
<dbReference type="AlphaFoldDB" id="A0A514K056"/>
<gene>
    <name evidence="2" type="ORF">CD934_33185</name>
</gene>
<evidence type="ECO:0000256" key="1">
    <source>
        <dbReference type="SAM" id="MobiDB-lite"/>
    </source>
</evidence>
<organism evidence="2 3">
    <name type="scientific">Streptomyces calvus</name>
    <dbReference type="NCBI Taxonomy" id="67282"/>
    <lineage>
        <taxon>Bacteria</taxon>
        <taxon>Bacillati</taxon>
        <taxon>Actinomycetota</taxon>
        <taxon>Actinomycetes</taxon>
        <taxon>Kitasatosporales</taxon>
        <taxon>Streptomycetaceae</taxon>
        <taxon>Streptomyces</taxon>
    </lineage>
</organism>
<reference evidence="2 3" key="1">
    <citation type="submission" date="2017-07" db="EMBL/GenBank/DDBJ databases">
        <title>The Complete Genome of Streptomyces asterosporus-ZSY.</title>
        <authorList>
            <person name="Zhang S."/>
        </authorList>
    </citation>
    <scope>NUCLEOTIDE SEQUENCE [LARGE SCALE GENOMIC DNA]</scope>
    <source>
        <strain evidence="2 3">DSM 41452</strain>
    </source>
</reference>
<feature type="region of interest" description="Disordered" evidence="1">
    <location>
        <begin position="174"/>
        <end position="219"/>
    </location>
</feature>
<name>A0A514K056_9ACTN</name>
<accession>A0A514K056</accession>
<proteinExistence type="predicted"/>
<feature type="region of interest" description="Disordered" evidence="1">
    <location>
        <begin position="93"/>
        <end position="149"/>
    </location>
</feature>
<feature type="compositionally biased region" description="Low complexity" evidence="1">
    <location>
        <begin position="204"/>
        <end position="216"/>
    </location>
</feature>